<gene>
    <name evidence="2" type="ORF">BpHYR1_002110</name>
</gene>
<accession>A0A3M7T926</accession>
<evidence type="ECO:0000313" key="3">
    <source>
        <dbReference type="Proteomes" id="UP000276133"/>
    </source>
</evidence>
<name>A0A3M7T926_BRAPC</name>
<reference evidence="2 3" key="1">
    <citation type="journal article" date="2018" name="Sci. Rep.">
        <title>Genomic signatures of local adaptation to the degree of environmental predictability in rotifers.</title>
        <authorList>
            <person name="Franch-Gras L."/>
            <person name="Hahn C."/>
            <person name="Garcia-Roger E.M."/>
            <person name="Carmona M.J."/>
            <person name="Serra M."/>
            <person name="Gomez A."/>
        </authorList>
    </citation>
    <scope>NUCLEOTIDE SEQUENCE [LARGE SCALE GENOMIC DNA]</scope>
    <source>
        <strain evidence="2">HYR1</strain>
    </source>
</reference>
<dbReference type="Proteomes" id="UP000276133">
    <property type="component" value="Unassembled WGS sequence"/>
</dbReference>
<feature type="region of interest" description="Disordered" evidence="1">
    <location>
        <begin position="53"/>
        <end position="77"/>
    </location>
</feature>
<feature type="compositionally biased region" description="Low complexity" evidence="1">
    <location>
        <begin position="56"/>
        <end position="77"/>
    </location>
</feature>
<dbReference type="EMBL" id="REGN01000100">
    <property type="protein sequence ID" value="RNA44465.1"/>
    <property type="molecule type" value="Genomic_DNA"/>
</dbReference>
<proteinExistence type="predicted"/>
<evidence type="ECO:0000256" key="1">
    <source>
        <dbReference type="SAM" id="MobiDB-lite"/>
    </source>
</evidence>
<comment type="caution">
    <text evidence="2">The sequence shown here is derived from an EMBL/GenBank/DDBJ whole genome shotgun (WGS) entry which is preliminary data.</text>
</comment>
<protein>
    <submittedName>
        <fullName evidence="2">Uncharacterized protein</fullName>
    </submittedName>
</protein>
<dbReference type="AlphaFoldDB" id="A0A3M7T926"/>
<evidence type="ECO:0000313" key="2">
    <source>
        <dbReference type="EMBL" id="RNA44465.1"/>
    </source>
</evidence>
<sequence length="155" mass="17012">MNQIRVELDQWGTDCTGRTRPYPLVSARHGALCRANRWHSHFCKYHCPYLASSSHSKSLPFRKFSSSKSRSLRQSESPSASLGMSLASSLVSQSLLQSSSSSSSSISSSASFENSSFSSLMGELFEQVNSKCSDKVTSSSFLAFVFDLVTVRTDD</sequence>
<organism evidence="2 3">
    <name type="scientific">Brachionus plicatilis</name>
    <name type="common">Marine rotifer</name>
    <name type="synonym">Brachionus muelleri</name>
    <dbReference type="NCBI Taxonomy" id="10195"/>
    <lineage>
        <taxon>Eukaryota</taxon>
        <taxon>Metazoa</taxon>
        <taxon>Spiralia</taxon>
        <taxon>Gnathifera</taxon>
        <taxon>Rotifera</taxon>
        <taxon>Eurotatoria</taxon>
        <taxon>Monogononta</taxon>
        <taxon>Pseudotrocha</taxon>
        <taxon>Ploima</taxon>
        <taxon>Brachionidae</taxon>
        <taxon>Brachionus</taxon>
    </lineage>
</organism>
<keyword evidence="3" id="KW-1185">Reference proteome</keyword>